<dbReference type="AlphaFoldDB" id="A0A6C0BTT7"/>
<protein>
    <submittedName>
        <fullName evidence="1">Uncharacterized protein</fullName>
    </submittedName>
</protein>
<reference evidence="1" key="1">
    <citation type="journal article" date="2020" name="Nature">
        <title>Giant virus diversity and host interactions through global metagenomics.</title>
        <authorList>
            <person name="Schulz F."/>
            <person name="Roux S."/>
            <person name="Paez-Espino D."/>
            <person name="Jungbluth S."/>
            <person name="Walsh D.A."/>
            <person name="Denef V.J."/>
            <person name="McMahon K.D."/>
            <person name="Konstantinidis K.T."/>
            <person name="Eloe-Fadrosh E.A."/>
            <person name="Kyrpides N.C."/>
            <person name="Woyke T."/>
        </authorList>
    </citation>
    <scope>NUCLEOTIDE SEQUENCE</scope>
    <source>
        <strain evidence="1">GVMAG-M-3300018868-6</strain>
    </source>
</reference>
<organism evidence="1">
    <name type="scientific">viral metagenome</name>
    <dbReference type="NCBI Taxonomy" id="1070528"/>
    <lineage>
        <taxon>unclassified sequences</taxon>
        <taxon>metagenomes</taxon>
        <taxon>organismal metagenomes</taxon>
    </lineage>
</organism>
<accession>A0A6C0BTT7</accession>
<evidence type="ECO:0000313" key="1">
    <source>
        <dbReference type="EMBL" id="QHS95757.1"/>
    </source>
</evidence>
<name>A0A6C0BTT7_9ZZZZ</name>
<proteinExistence type="predicted"/>
<dbReference type="EMBL" id="MN739256">
    <property type="protein sequence ID" value="QHS95757.1"/>
    <property type="molecule type" value="Genomic_DNA"/>
</dbReference>
<sequence>MATTSVKTFRFKFSDEIMAEISGFSRIHRYDTKDDFKEAWSKWIGENSRIISAERERLSAMGFDGDMNKKMYVSARYYFKNKTEVEEEPKKRRKYVTIDKSYIKLIDQYINNAIENGDESVYKPANCFQDFIQENEEQTTLLVRKLSTDDNLENAVIIAKIKKTFKNRYFVITTQ</sequence>